<dbReference type="SUPFAM" id="SSF46785">
    <property type="entry name" value="Winged helix' DNA-binding domain"/>
    <property type="match status" value="1"/>
</dbReference>
<dbReference type="CDD" id="cd05466">
    <property type="entry name" value="PBP2_LTTR_substrate"/>
    <property type="match status" value="1"/>
</dbReference>
<dbReference type="InterPro" id="IPR036388">
    <property type="entry name" value="WH-like_DNA-bd_sf"/>
</dbReference>
<dbReference type="GO" id="GO:0003700">
    <property type="term" value="F:DNA-binding transcription factor activity"/>
    <property type="evidence" value="ECO:0007669"/>
    <property type="project" value="InterPro"/>
</dbReference>
<dbReference type="EMBL" id="LACD01000020">
    <property type="protein sequence ID" value="KJZ42504.1"/>
    <property type="molecule type" value="Genomic_DNA"/>
</dbReference>
<keyword evidence="3" id="KW-0238">DNA-binding</keyword>
<dbReference type="InterPro" id="IPR000847">
    <property type="entry name" value="LysR_HTH_N"/>
</dbReference>
<dbReference type="Pfam" id="PF00126">
    <property type="entry name" value="HTH_1"/>
    <property type="match status" value="1"/>
</dbReference>
<comment type="caution">
    <text evidence="6">The sequence shown here is derived from an EMBL/GenBank/DDBJ whole genome shotgun (WGS) entry which is preliminary data.</text>
</comment>
<sequence>MLGTVSELDLRLIRVFLAVVEAGGISAAQTALNTTQPTISAQLATLEARLGFRLCERGRAGFSVTPKGSQFIDAARRLMAATEGFRIEVQHINRKITGNINIGLLGQIDPAVNKKIAVAIARLRSEHEGLYFHFTELSSSILEEKLINGHLDLAIGYFWRRLPNIDYFPLFNEAQMAYCGPTHPLFEKVGALNNEDVREYDWVWPSHPLPEMPAPTSLERLTALTDSMDGAALLILSGQHLGFLPQFYGAKHEALGQLHPLNPKHFRYEVVFHAAVRHSTRQHEVVSNFLTELIDIFGAKSVSA</sequence>
<feature type="domain" description="HTH lysR-type" evidence="5">
    <location>
        <begin position="8"/>
        <end position="65"/>
    </location>
</feature>
<evidence type="ECO:0000256" key="2">
    <source>
        <dbReference type="ARBA" id="ARBA00023015"/>
    </source>
</evidence>
<reference evidence="6 7" key="1">
    <citation type="submission" date="2015-03" db="EMBL/GenBank/DDBJ databases">
        <title>Comparative genomics of Pseudomonas insights into diversity of traits involved in vanlence and defense.</title>
        <authorList>
            <person name="Qin Y."/>
        </authorList>
    </citation>
    <scope>NUCLEOTIDE SEQUENCE [LARGE SCALE GENOMIC DNA]</scope>
    <source>
        <strain evidence="6 7">C3</strain>
    </source>
</reference>
<comment type="similarity">
    <text evidence="1">Belongs to the LysR transcriptional regulatory family.</text>
</comment>
<evidence type="ECO:0000256" key="1">
    <source>
        <dbReference type="ARBA" id="ARBA00009437"/>
    </source>
</evidence>
<keyword evidence="2" id="KW-0805">Transcription regulation</keyword>
<dbReference type="PRINTS" id="PR00039">
    <property type="entry name" value="HTHLYSR"/>
</dbReference>
<dbReference type="Pfam" id="PF03466">
    <property type="entry name" value="LysR_substrate"/>
    <property type="match status" value="1"/>
</dbReference>
<dbReference type="PATRIC" id="fig|294.131.peg.2028"/>
<proteinExistence type="inferred from homology"/>
<dbReference type="SUPFAM" id="SSF53850">
    <property type="entry name" value="Periplasmic binding protein-like II"/>
    <property type="match status" value="1"/>
</dbReference>
<dbReference type="InterPro" id="IPR036390">
    <property type="entry name" value="WH_DNA-bd_sf"/>
</dbReference>
<dbReference type="Gene3D" id="1.10.10.10">
    <property type="entry name" value="Winged helix-like DNA-binding domain superfamily/Winged helix DNA-binding domain"/>
    <property type="match status" value="1"/>
</dbReference>
<dbReference type="Proteomes" id="UP000033500">
    <property type="component" value="Unassembled WGS sequence"/>
</dbReference>
<evidence type="ECO:0000256" key="3">
    <source>
        <dbReference type="ARBA" id="ARBA00023125"/>
    </source>
</evidence>
<protein>
    <submittedName>
        <fullName evidence="6">LysR family transcriptional regulator</fullName>
    </submittedName>
</protein>
<keyword evidence="4" id="KW-0804">Transcription</keyword>
<organism evidence="6 7">
    <name type="scientific">Pseudomonas fluorescens</name>
    <dbReference type="NCBI Taxonomy" id="294"/>
    <lineage>
        <taxon>Bacteria</taxon>
        <taxon>Pseudomonadati</taxon>
        <taxon>Pseudomonadota</taxon>
        <taxon>Gammaproteobacteria</taxon>
        <taxon>Pseudomonadales</taxon>
        <taxon>Pseudomonadaceae</taxon>
        <taxon>Pseudomonas</taxon>
    </lineage>
</organism>
<dbReference type="Gene3D" id="3.40.190.290">
    <property type="match status" value="1"/>
</dbReference>
<accession>A0A0F4TEK9</accession>
<dbReference type="GO" id="GO:0000976">
    <property type="term" value="F:transcription cis-regulatory region binding"/>
    <property type="evidence" value="ECO:0007669"/>
    <property type="project" value="TreeGrafter"/>
</dbReference>
<name>A0A0F4TEK9_PSEFL</name>
<dbReference type="PANTHER" id="PTHR30126">
    <property type="entry name" value="HTH-TYPE TRANSCRIPTIONAL REGULATOR"/>
    <property type="match status" value="1"/>
</dbReference>
<evidence type="ECO:0000259" key="5">
    <source>
        <dbReference type="PROSITE" id="PS50931"/>
    </source>
</evidence>
<dbReference type="AlphaFoldDB" id="A0A0F4TEK9"/>
<dbReference type="InterPro" id="IPR005119">
    <property type="entry name" value="LysR_subst-bd"/>
</dbReference>
<gene>
    <name evidence="6" type="ORF">VC34_15930</name>
</gene>
<dbReference type="RefSeq" id="WP_046047405.1">
    <property type="nucleotide sequence ID" value="NZ_LACD01000020.1"/>
</dbReference>
<evidence type="ECO:0000256" key="4">
    <source>
        <dbReference type="ARBA" id="ARBA00023163"/>
    </source>
</evidence>
<evidence type="ECO:0000313" key="6">
    <source>
        <dbReference type="EMBL" id="KJZ42504.1"/>
    </source>
</evidence>
<dbReference type="PROSITE" id="PS50931">
    <property type="entry name" value="HTH_LYSR"/>
    <property type="match status" value="1"/>
</dbReference>
<dbReference type="PANTHER" id="PTHR30126:SF98">
    <property type="entry name" value="HTH-TYPE TRANSCRIPTIONAL ACTIVATOR BAUR"/>
    <property type="match status" value="1"/>
</dbReference>
<evidence type="ECO:0000313" key="7">
    <source>
        <dbReference type="Proteomes" id="UP000033500"/>
    </source>
</evidence>